<feature type="compositionally biased region" description="Basic and acidic residues" evidence="8">
    <location>
        <begin position="58"/>
        <end position="68"/>
    </location>
</feature>
<dbReference type="GO" id="GO:0008408">
    <property type="term" value="F:3'-5' exonuclease activity"/>
    <property type="evidence" value="ECO:0007669"/>
    <property type="project" value="InterPro"/>
</dbReference>
<dbReference type="SUPFAM" id="SSF53098">
    <property type="entry name" value="Ribonuclease H-like"/>
    <property type="match status" value="1"/>
</dbReference>
<accession>A0A6P8IL99</accession>
<comment type="subcellular location">
    <subcellularLocation>
        <location evidence="1">Nucleus</location>
    </subcellularLocation>
</comment>
<dbReference type="CDD" id="cd06144">
    <property type="entry name" value="REX4_like"/>
    <property type="match status" value="1"/>
</dbReference>
<keyword evidence="4" id="KW-0540">Nuclease</keyword>
<dbReference type="InterPro" id="IPR036397">
    <property type="entry name" value="RNaseH_sf"/>
</dbReference>
<feature type="compositionally biased region" description="Basic and acidic residues" evidence="8">
    <location>
        <begin position="87"/>
        <end position="98"/>
    </location>
</feature>
<dbReference type="GO" id="GO:0003676">
    <property type="term" value="F:nucleic acid binding"/>
    <property type="evidence" value="ECO:0007669"/>
    <property type="project" value="InterPro"/>
</dbReference>
<dbReference type="GO" id="GO:0006364">
    <property type="term" value="P:rRNA processing"/>
    <property type="evidence" value="ECO:0007669"/>
    <property type="project" value="InterPro"/>
</dbReference>
<name>A0A6P8IL99_ACTTE</name>
<evidence type="ECO:0000256" key="5">
    <source>
        <dbReference type="ARBA" id="ARBA00022801"/>
    </source>
</evidence>
<evidence type="ECO:0000256" key="3">
    <source>
        <dbReference type="ARBA" id="ARBA00016937"/>
    </source>
</evidence>
<evidence type="ECO:0000256" key="4">
    <source>
        <dbReference type="ARBA" id="ARBA00022722"/>
    </source>
</evidence>
<gene>
    <name evidence="11" type="primary">LOC116302106</name>
</gene>
<evidence type="ECO:0000259" key="9">
    <source>
        <dbReference type="SMART" id="SM00479"/>
    </source>
</evidence>
<protein>
    <recommendedName>
        <fullName evidence="3">RNA exonuclease 4</fullName>
    </recommendedName>
</protein>
<evidence type="ECO:0000256" key="7">
    <source>
        <dbReference type="ARBA" id="ARBA00023242"/>
    </source>
</evidence>
<dbReference type="PANTHER" id="PTHR12801:SF158">
    <property type="entry name" value="RNA EXONUCLEASE 4"/>
    <property type="match status" value="1"/>
</dbReference>
<dbReference type="InterPro" id="IPR047021">
    <property type="entry name" value="REXO1/3/4-like"/>
</dbReference>
<dbReference type="GO" id="GO:0005634">
    <property type="term" value="C:nucleus"/>
    <property type="evidence" value="ECO:0007669"/>
    <property type="project" value="UniProtKB-SubCell"/>
</dbReference>
<proteinExistence type="inferred from homology"/>
<organism evidence="10 11">
    <name type="scientific">Actinia tenebrosa</name>
    <name type="common">Australian red waratah sea anemone</name>
    <dbReference type="NCBI Taxonomy" id="6105"/>
    <lineage>
        <taxon>Eukaryota</taxon>
        <taxon>Metazoa</taxon>
        <taxon>Cnidaria</taxon>
        <taxon>Anthozoa</taxon>
        <taxon>Hexacorallia</taxon>
        <taxon>Actiniaria</taxon>
        <taxon>Actiniidae</taxon>
        <taxon>Actinia</taxon>
    </lineage>
</organism>
<comment type="similarity">
    <text evidence="2">Belongs to the REXO4 family.</text>
</comment>
<dbReference type="RefSeq" id="XP_031567193.1">
    <property type="nucleotide sequence ID" value="XM_031711333.1"/>
</dbReference>
<dbReference type="OrthoDB" id="8191639at2759"/>
<sequence length="303" mass="34621">MKRKKKERSSEIPSNQQPKTKKFKPQPKKPKNSVFVQPKLPKSEEEVSSNWIALQKLLSKENPAKDKAPSSLRLKHKGQKSKTTALKRKEQDEKLKNKNLDRDEDEIWFDDVDAEDIERASGRKIHNASKETVCTSKKDLAVGGFEGLTKRIAMDCEFVGVGRDGKRNMLAHVSVVNSHGCTVYDEYVAPRETVTDYRTAVSGVRSSDLKNAPDFKTVQKEVADMLKGRILIGHAIKNDLQSQYPSLKKLSQEILHARIQEGEHSSVQDAQAAMRLYILHKRQWEKQIKDKKFKRTQEKDDDS</sequence>
<keyword evidence="7" id="KW-0539">Nucleus</keyword>
<dbReference type="GeneID" id="116302106"/>
<dbReference type="Pfam" id="PF00929">
    <property type="entry name" value="RNase_T"/>
    <property type="match status" value="1"/>
</dbReference>
<keyword evidence="6" id="KW-0269">Exonuclease</keyword>
<dbReference type="PANTHER" id="PTHR12801">
    <property type="entry name" value="RNA EXONUCLEASE REXO1 / RECO3 FAMILY MEMBER-RELATED"/>
    <property type="match status" value="1"/>
</dbReference>
<dbReference type="Gene3D" id="3.30.420.10">
    <property type="entry name" value="Ribonuclease H-like superfamily/Ribonuclease H"/>
    <property type="match status" value="2"/>
</dbReference>
<feature type="compositionally biased region" description="Basic residues" evidence="8">
    <location>
        <begin position="19"/>
        <end position="31"/>
    </location>
</feature>
<reference evidence="11" key="1">
    <citation type="submission" date="2025-08" db="UniProtKB">
        <authorList>
            <consortium name="RefSeq"/>
        </authorList>
    </citation>
    <scope>IDENTIFICATION</scope>
    <source>
        <tissue evidence="11">Tentacle</tissue>
    </source>
</reference>
<dbReference type="InterPro" id="IPR012337">
    <property type="entry name" value="RNaseH-like_sf"/>
</dbReference>
<dbReference type="Proteomes" id="UP000515163">
    <property type="component" value="Unplaced"/>
</dbReference>
<evidence type="ECO:0000313" key="11">
    <source>
        <dbReference type="RefSeq" id="XP_031567193.1"/>
    </source>
</evidence>
<keyword evidence="5" id="KW-0378">Hydrolase</keyword>
<dbReference type="SMART" id="SM00479">
    <property type="entry name" value="EXOIII"/>
    <property type="match status" value="1"/>
</dbReference>
<evidence type="ECO:0000256" key="6">
    <source>
        <dbReference type="ARBA" id="ARBA00022839"/>
    </source>
</evidence>
<dbReference type="InterPro" id="IPR013520">
    <property type="entry name" value="Ribonucl_H"/>
</dbReference>
<feature type="domain" description="Exonuclease" evidence="9">
    <location>
        <begin position="150"/>
        <end position="286"/>
    </location>
</feature>
<keyword evidence="10" id="KW-1185">Reference proteome</keyword>
<evidence type="ECO:0000313" key="10">
    <source>
        <dbReference type="Proteomes" id="UP000515163"/>
    </source>
</evidence>
<feature type="region of interest" description="Disordered" evidence="8">
    <location>
        <begin position="1"/>
        <end position="98"/>
    </location>
</feature>
<dbReference type="InterPro" id="IPR037431">
    <property type="entry name" value="REX4_DEDDh_dom"/>
</dbReference>
<dbReference type="AlphaFoldDB" id="A0A6P8IL99"/>
<evidence type="ECO:0000256" key="8">
    <source>
        <dbReference type="SAM" id="MobiDB-lite"/>
    </source>
</evidence>
<evidence type="ECO:0000256" key="1">
    <source>
        <dbReference type="ARBA" id="ARBA00004123"/>
    </source>
</evidence>
<evidence type="ECO:0000256" key="2">
    <source>
        <dbReference type="ARBA" id="ARBA00010489"/>
    </source>
</evidence>